<accession>A0A1H1L025</accession>
<gene>
    <name evidence="1" type="ORF">SAMN04489719_0309</name>
</gene>
<dbReference type="STRING" id="684552.SAMN04489719_0309"/>
<dbReference type="PANTHER" id="PTHR10151">
    <property type="entry name" value="ECTONUCLEOTIDE PYROPHOSPHATASE/PHOSPHODIESTERASE"/>
    <property type="match status" value="1"/>
</dbReference>
<proteinExistence type="predicted"/>
<organism evidence="1 2">
    <name type="scientific">Agrococcus carbonis</name>
    <dbReference type="NCBI Taxonomy" id="684552"/>
    <lineage>
        <taxon>Bacteria</taxon>
        <taxon>Bacillati</taxon>
        <taxon>Actinomycetota</taxon>
        <taxon>Actinomycetes</taxon>
        <taxon>Micrococcales</taxon>
        <taxon>Microbacteriaceae</taxon>
        <taxon>Agrococcus</taxon>
    </lineage>
</organism>
<keyword evidence="2" id="KW-1185">Reference proteome</keyword>
<reference evidence="2" key="1">
    <citation type="submission" date="2016-10" db="EMBL/GenBank/DDBJ databases">
        <authorList>
            <person name="Varghese N."/>
            <person name="Submissions S."/>
        </authorList>
    </citation>
    <scope>NUCLEOTIDE SEQUENCE [LARGE SCALE GENOMIC DNA]</scope>
    <source>
        <strain evidence="2">DSM 22965</strain>
    </source>
</reference>
<dbReference type="GO" id="GO:0016787">
    <property type="term" value="F:hydrolase activity"/>
    <property type="evidence" value="ECO:0007669"/>
    <property type="project" value="UniProtKB-ARBA"/>
</dbReference>
<dbReference type="Proteomes" id="UP000199649">
    <property type="component" value="Chromosome I"/>
</dbReference>
<dbReference type="Pfam" id="PF01663">
    <property type="entry name" value="Phosphodiest"/>
    <property type="match status" value="1"/>
</dbReference>
<name>A0A1H1L025_9MICO</name>
<dbReference type="InterPro" id="IPR002591">
    <property type="entry name" value="Phosphodiest/P_Trfase"/>
</dbReference>
<sequence length="360" mass="38001">MLPTRAPGSRSLADVLRSSSLAMRGERNPLSLPPVEGAVVLLVDGLGSAQLGQRAGHARTLATAPGGSLDAGFPSTTAVALASLMTGALAGEHGIVGYDALVPGHGVRNQLRDWGGPMDPLRWQRLPTLLEQTPSIVIGEQKHAASGFTQAVLRGGEYRGARTLAERFALARDAARERVLVYLYVPELDRIGHDDGWQSDRWVDALEQLDGAVRDLVAGLPRRTGLVATADHGMVDVDASGHLIVEPALLDGVAHVAGEPRCLQLHLAPGGSADAVAGAWRAWLGDAAWVATRDEATASGWFGEVHPDVAPRLGDVFVASRGRRAIYLDAADPARGMIGQHGSLTPDELRVPLRRFGAFA</sequence>
<dbReference type="OrthoDB" id="9779267at2"/>
<dbReference type="Gene3D" id="3.40.720.10">
    <property type="entry name" value="Alkaline Phosphatase, subunit A"/>
    <property type="match status" value="1"/>
</dbReference>
<evidence type="ECO:0000313" key="1">
    <source>
        <dbReference type="EMBL" id="SDR67640.1"/>
    </source>
</evidence>
<evidence type="ECO:0000313" key="2">
    <source>
        <dbReference type="Proteomes" id="UP000199649"/>
    </source>
</evidence>
<dbReference type="PANTHER" id="PTHR10151:SF120">
    <property type="entry name" value="BIS(5'-ADENOSYL)-TRIPHOSPHATASE"/>
    <property type="match status" value="1"/>
</dbReference>
<dbReference type="EMBL" id="LT629734">
    <property type="protein sequence ID" value="SDR67640.1"/>
    <property type="molecule type" value="Genomic_DNA"/>
</dbReference>
<dbReference type="SUPFAM" id="SSF53649">
    <property type="entry name" value="Alkaline phosphatase-like"/>
    <property type="match status" value="1"/>
</dbReference>
<dbReference type="InterPro" id="IPR017850">
    <property type="entry name" value="Alkaline_phosphatase_core_sf"/>
</dbReference>
<protein>
    <submittedName>
        <fullName evidence="1">Type I phosphodiesterase / nucleotide pyrophosphatase</fullName>
    </submittedName>
</protein>
<dbReference type="AlphaFoldDB" id="A0A1H1L025"/>